<accession>A0ABX7PCU1</accession>
<evidence type="ECO:0000313" key="2">
    <source>
        <dbReference type="EMBL" id="QSQ28183.1"/>
    </source>
</evidence>
<keyword evidence="3" id="KW-1185">Reference proteome</keyword>
<dbReference type="InterPro" id="IPR001279">
    <property type="entry name" value="Metallo-B-lactamas"/>
</dbReference>
<dbReference type="Pfam" id="PF00753">
    <property type="entry name" value="Lactamase_B"/>
    <property type="match status" value="1"/>
</dbReference>
<dbReference type="InterPro" id="IPR050855">
    <property type="entry name" value="NDM-1-like"/>
</dbReference>
<protein>
    <submittedName>
        <fullName evidence="2">MBL fold metallo-hydrolase</fullName>
    </submittedName>
</protein>
<dbReference type="Proteomes" id="UP000662747">
    <property type="component" value="Chromosome"/>
</dbReference>
<dbReference type="SMART" id="SM00849">
    <property type="entry name" value="Lactamase_B"/>
    <property type="match status" value="1"/>
</dbReference>
<evidence type="ECO:0000259" key="1">
    <source>
        <dbReference type="SMART" id="SM00849"/>
    </source>
</evidence>
<proteinExistence type="predicted"/>
<dbReference type="PANTHER" id="PTHR42951">
    <property type="entry name" value="METALLO-BETA-LACTAMASE DOMAIN-CONTAINING"/>
    <property type="match status" value="1"/>
</dbReference>
<dbReference type="CDD" id="cd07721">
    <property type="entry name" value="yflN-like_MBL-fold"/>
    <property type="match status" value="1"/>
</dbReference>
<dbReference type="SUPFAM" id="SSF56281">
    <property type="entry name" value="Metallo-hydrolase/oxidoreductase"/>
    <property type="match status" value="1"/>
</dbReference>
<dbReference type="Gene3D" id="3.60.15.10">
    <property type="entry name" value="Ribonuclease Z/Hydroxyacylglutathione hydrolase-like"/>
    <property type="match status" value="1"/>
</dbReference>
<feature type="domain" description="Metallo-beta-lactamase" evidence="1">
    <location>
        <begin position="1"/>
        <end position="204"/>
    </location>
</feature>
<dbReference type="PANTHER" id="PTHR42951:SF17">
    <property type="entry name" value="METALLO-BETA-LACTAMASE DOMAIN-CONTAINING PROTEIN"/>
    <property type="match status" value="1"/>
</dbReference>
<dbReference type="InterPro" id="IPR036866">
    <property type="entry name" value="RibonucZ/Hydroxyglut_hydro"/>
</dbReference>
<dbReference type="EMBL" id="CP071090">
    <property type="protein sequence ID" value="QSQ28183.1"/>
    <property type="molecule type" value="Genomic_DNA"/>
</dbReference>
<gene>
    <name evidence="2" type="ORF">JY651_20215</name>
</gene>
<reference evidence="2 3" key="1">
    <citation type="submission" date="2021-02" db="EMBL/GenBank/DDBJ databases">
        <title>De Novo genome assembly of isolated myxobacteria.</title>
        <authorList>
            <person name="Stevens D.C."/>
        </authorList>
    </citation>
    <scope>NUCLEOTIDE SEQUENCE [LARGE SCALE GENOMIC DNA]</scope>
    <source>
        <strain evidence="3">SCPEA02</strain>
    </source>
</reference>
<organism evidence="2 3">
    <name type="scientific">Pyxidicoccus parkwayensis</name>
    <dbReference type="NCBI Taxonomy" id="2813578"/>
    <lineage>
        <taxon>Bacteria</taxon>
        <taxon>Pseudomonadati</taxon>
        <taxon>Myxococcota</taxon>
        <taxon>Myxococcia</taxon>
        <taxon>Myxococcales</taxon>
        <taxon>Cystobacterineae</taxon>
        <taxon>Myxococcaceae</taxon>
        <taxon>Pyxidicoccus</taxon>
    </lineage>
</organism>
<evidence type="ECO:0000313" key="3">
    <source>
        <dbReference type="Proteomes" id="UP000662747"/>
    </source>
</evidence>
<name>A0ABX7PCU1_9BACT</name>
<sequence length="241" mass="25770">MVNAHLVEGDAGCVLVDAGLPGSAHRVGRALEALGRTWKDLELIVITHAHVDHAGDAAELRKRSGAPIVAHAAEREHLAGLAPMTYCPTGWFGRLFVKTPAIHERYLRVDPDILLSDGETLDLSRFGVRGAVRHTPGHTKGSISVELDSREALVGDLLASGVLLGGIVRAGHAIRPPFEEAPATAGAELERMVDAGIQTFHLGHGGPLNAREVLRHARVLRHLRPGAPIPQRFSPEAARAR</sequence>